<proteinExistence type="predicted"/>
<feature type="transmembrane region" description="Helical" evidence="1">
    <location>
        <begin position="6"/>
        <end position="25"/>
    </location>
</feature>
<reference evidence="2 3" key="1">
    <citation type="journal article" date="2016" name="Nat. Commun.">
        <title>Thousands of microbial genomes shed light on interconnected biogeochemical processes in an aquifer system.</title>
        <authorList>
            <person name="Anantharaman K."/>
            <person name="Brown C.T."/>
            <person name="Hug L.A."/>
            <person name="Sharon I."/>
            <person name="Castelle C.J."/>
            <person name="Probst A.J."/>
            <person name="Thomas B.C."/>
            <person name="Singh A."/>
            <person name="Wilkins M.J."/>
            <person name="Karaoz U."/>
            <person name="Brodie E.L."/>
            <person name="Williams K.H."/>
            <person name="Hubbard S.S."/>
            <person name="Banfield J.F."/>
        </authorList>
    </citation>
    <scope>NUCLEOTIDE SEQUENCE [LARGE SCALE GENOMIC DNA]</scope>
</reference>
<keyword evidence="1" id="KW-0472">Membrane</keyword>
<dbReference type="AlphaFoldDB" id="A0A1F6DTF9"/>
<sequence>MAYLLFILITLGLFGGFFVLIQYEARRGARLFEEKRIRLDRNIERIAFVIEHVDLGAYLRDEVRHLVGRVSHDIAHLTLQAVRAVERLLTRLVRYLRSRHAIHTLPRENAREFVKTLSDFKGTLKATHPEVSDIQ</sequence>
<dbReference type="STRING" id="1798496.A3C94_01645"/>
<evidence type="ECO:0000313" key="2">
    <source>
        <dbReference type="EMBL" id="OGG64693.1"/>
    </source>
</evidence>
<keyword evidence="1" id="KW-0812">Transmembrane</keyword>
<accession>A0A1F6DTF9</accession>
<dbReference type="EMBL" id="MFLJ01000014">
    <property type="protein sequence ID" value="OGG64693.1"/>
    <property type="molecule type" value="Genomic_DNA"/>
</dbReference>
<name>A0A1F6DTF9_9BACT</name>
<evidence type="ECO:0000256" key="1">
    <source>
        <dbReference type="SAM" id="Phobius"/>
    </source>
</evidence>
<evidence type="ECO:0000313" key="3">
    <source>
        <dbReference type="Proteomes" id="UP000177232"/>
    </source>
</evidence>
<keyword evidence="1" id="KW-1133">Transmembrane helix</keyword>
<protein>
    <submittedName>
        <fullName evidence="2">Uncharacterized protein</fullName>
    </submittedName>
</protein>
<comment type="caution">
    <text evidence="2">The sequence shown here is derived from an EMBL/GenBank/DDBJ whole genome shotgun (WGS) entry which is preliminary data.</text>
</comment>
<organism evidence="2 3">
    <name type="scientific">Candidatus Kaiserbacteria bacterium RIFCSPHIGHO2_02_FULL_55_17</name>
    <dbReference type="NCBI Taxonomy" id="1798496"/>
    <lineage>
        <taxon>Bacteria</taxon>
        <taxon>Candidatus Kaiseribacteriota</taxon>
    </lineage>
</organism>
<dbReference type="Proteomes" id="UP000177232">
    <property type="component" value="Unassembled WGS sequence"/>
</dbReference>
<gene>
    <name evidence="2" type="ORF">A3C94_01645</name>
</gene>